<keyword evidence="2" id="KW-1185">Reference proteome</keyword>
<dbReference type="Proteomes" id="UP000887566">
    <property type="component" value="Unplaced"/>
</dbReference>
<evidence type="ECO:0000256" key="1">
    <source>
        <dbReference type="SAM" id="MobiDB-lite"/>
    </source>
</evidence>
<dbReference type="AlphaFoldDB" id="A0A914VD99"/>
<name>A0A914VD99_9BILA</name>
<reference evidence="3" key="1">
    <citation type="submission" date="2022-11" db="UniProtKB">
        <authorList>
            <consortium name="WormBaseParasite"/>
        </authorList>
    </citation>
    <scope>IDENTIFICATION</scope>
</reference>
<accession>A0A914VD99</accession>
<dbReference type="WBParaSite" id="PSAMB.scaffold1736size28267.g14636.t1">
    <property type="protein sequence ID" value="PSAMB.scaffold1736size28267.g14636.t1"/>
    <property type="gene ID" value="PSAMB.scaffold1736size28267.g14636"/>
</dbReference>
<protein>
    <submittedName>
        <fullName evidence="3">Uncharacterized protein</fullName>
    </submittedName>
</protein>
<organism evidence="2 3">
    <name type="scientific">Plectus sambesii</name>
    <dbReference type="NCBI Taxonomy" id="2011161"/>
    <lineage>
        <taxon>Eukaryota</taxon>
        <taxon>Metazoa</taxon>
        <taxon>Ecdysozoa</taxon>
        <taxon>Nematoda</taxon>
        <taxon>Chromadorea</taxon>
        <taxon>Plectida</taxon>
        <taxon>Plectina</taxon>
        <taxon>Plectoidea</taxon>
        <taxon>Plectidae</taxon>
        <taxon>Plectus</taxon>
    </lineage>
</organism>
<feature type="region of interest" description="Disordered" evidence="1">
    <location>
        <begin position="80"/>
        <end position="99"/>
    </location>
</feature>
<sequence>MGHADTQRQRRRRRRRWRVRGAGASVGRLFCWRSFARCAVKPLWQGLTSDDGALSTSAARARRKGPTFAPAGGLLAANRRASSVAPSNRLSAPAAAARRNDTKRDPLCYTLCSLSPSACAQVRRASEATPPPSHSRRMPGTFVSAVWRSFVFVPRDSRIDGRF</sequence>
<proteinExistence type="predicted"/>
<feature type="compositionally biased region" description="Polar residues" evidence="1">
    <location>
        <begin position="80"/>
        <end position="90"/>
    </location>
</feature>
<evidence type="ECO:0000313" key="3">
    <source>
        <dbReference type="WBParaSite" id="PSAMB.scaffold1736size28267.g14636.t1"/>
    </source>
</evidence>
<evidence type="ECO:0000313" key="2">
    <source>
        <dbReference type="Proteomes" id="UP000887566"/>
    </source>
</evidence>